<keyword evidence="2" id="KW-0326">Glycosidase</keyword>
<reference evidence="4 5" key="1">
    <citation type="submission" date="2016-04" db="EMBL/GenBank/DDBJ databases">
        <title>Complete genome sequence of Bacillus oceanisediminis strain 2691.</title>
        <authorList>
            <person name="Jeong H."/>
            <person name="Kim H.J."/>
            <person name="Lee D.-W."/>
        </authorList>
    </citation>
    <scope>NUCLEOTIDE SEQUENCE [LARGE SCALE GENOMIC DNA]</scope>
    <source>
        <strain evidence="4 5">2691</strain>
    </source>
</reference>
<dbReference type="GO" id="GO:0005829">
    <property type="term" value="C:cytosol"/>
    <property type="evidence" value="ECO:0007669"/>
    <property type="project" value="TreeGrafter"/>
</dbReference>
<dbReference type="Pfam" id="PF01156">
    <property type="entry name" value="IU_nuc_hydro"/>
    <property type="match status" value="1"/>
</dbReference>
<dbReference type="SUPFAM" id="SSF53590">
    <property type="entry name" value="Nucleoside hydrolase"/>
    <property type="match status" value="1"/>
</dbReference>
<evidence type="ECO:0000313" key="4">
    <source>
        <dbReference type="EMBL" id="AND41110.1"/>
    </source>
</evidence>
<organism evidence="4 5">
    <name type="scientific">Cytobacillus oceanisediminis 2691</name>
    <dbReference type="NCBI Taxonomy" id="1196031"/>
    <lineage>
        <taxon>Bacteria</taxon>
        <taxon>Bacillati</taxon>
        <taxon>Bacillota</taxon>
        <taxon>Bacilli</taxon>
        <taxon>Bacillales</taxon>
        <taxon>Bacillaceae</taxon>
        <taxon>Cytobacillus</taxon>
    </lineage>
</organism>
<dbReference type="CDD" id="cd00455">
    <property type="entry name" value="nuc_hydro"/>
    <property type="match status" value="1"/>
</dbReference>
<evidence type="ECO:0000313" key="5">
    <source>
        <dbReference type="Proteomes" id="UP000077856"/>
    </source>
</evidence>
<dbReference type="KEGG" id="bon:A361_18780"/>
<dbReference type="STRING" id="1196031.A361_18780"/>
<sequence length="326" mass="36352">MKKKNVLLFSDFGIDDFVAVIFAFFSEEINIVGIVADYGNVSREDAIRNAAYLQEVTGHKEIPVFSGAVLPLTGEVPVYYPDVHGIEGLGPIVPNLENSNDIFENFDDFKGLIQKYENDIIIVNVGRLSSLAAAFILYPGLMSKVSDFYIMGGAFNVPGNVTPVAEANFYGDPYAANVVFANAPKKIHILPLDVTMSAIITPAVVDALDAYYQSVQNKVGLLIKPMVDYYFHFYKGTSPGISGSPLHDLLTFWAMLEEAEIQYMEVPVKIIVNRGEAFGQSIGDFRNAPPEDKMKYRIHRIAVQFNYSSFIRKFYEIMTNHKTKTP</sequence>
<dbReference type="PANTHER" id="PTHR12304">
    <property type="entry name" value="INOSINE-URIDINE PREFERRING NUCLEOSIDE HYDROLASE"/>
    <property type="match status" value="1"/>
</dbReference>
<dbReference type="InterPro" id="IPR036452">
    <property type="entry name" value="Ribo_hydro-like"/>
</dbReference>
<protein>
    <submittedName>
        <fullName evidence="4">Nucleoside hydrolase</fullName>
    </submittedName>
</protein>
<evidence type="ECO:0000256" key="2">
    <source>
        <dbReference type="ARBA" id="ARBA00023295"/>
    </source>
</evidence>
<gene>
    <name evidence="4" type="ORF">A361_18780</name>
</gene>
<dbReference type="EMBL" id="CP015506">
    <property type="protein sequence ID" value="AND41110.1"/>
    <property type="molecule type" value="Genomic_DNA"/>
</dbReference>
<accession>A0A160MDL8</accession>
<dbReference type="InterPro" id="IPR001910">
    <property type="entry name" value="Inosine/uridine_hydrolase_dom"/>
</dbReference>
<dbReference type="eggNOG" id="COG1957">
    <property type="taxonomic scope" value="Bacteria"/>
</dbReference>
<evidence type="ECO:0000256" key="1">
    <source>
        <dbReference type="ARBA" id="ARBA00022801"/>
    </source>
</evidence>
<dbReference type="Gene3D" id="3.90.245.10">
    <property type="entry name" value="Ribonucleoside hydrolase-like"/>
    <property type="match status" value="1"/>
</dbReference>
<dbReference type="GO" id="GO:0008477">
    <property type="term" value="F:purine nucleosidase activity"/>
    <property type="evidence" value="ECO:0007669"/>
    <property type="project" value="TreeGrafter"/>
</dbReference>
<dbReference type="RefSeq" id="WP_019379713.1">
    <property type="nucleotide sequence ID" value="NZ_CP015506.1"/>
</dbReference>
<dbReference type="PANTHER" id="PTHR12304:SF4">
    <property type="entry name" value="URIDINE NUCLEOSIDASE"/>
    <property type="match status" value="1"/>
</dbReference>
<dbReference type="GO" id="GO:0006152">
    <property type="term" value="P:purine nucleoside catabolic process"/>
    <property type="evidence" value="ECO:0007669"/>
    <property type="project" value="TreeGrafter"/>
</dbReference>
<keyword evidence="1 4" id="KW-0378">Hydrolase</keyword>
<dbReference type="AlphaFoldDB" id="A0A160MDL8"/>
<evidence type="ECO:0000259" key="3">
    <source>
        <dbReference type="Pfam" id="PF01156"/>
    </source>
</evidence>
<name>A0A160MDL8_9BACI</name>
<feature type="domain" description="Inosine/uridine-preferring nucleoside hydrolase" evidence="3">
    <location>
        <begin position="6"/>
        <end position="310"/>
    </location>
</feature>
<dbReference type="Proteomes" id="UP000077856">
    <property type="component" value="Chromosome"/>
</dbReference>
<proteinExistence type="predicted"/>
<dbReference type="InterPro" id="IPR023186">
    <property type="entry name" value="IUNH"/>
</dbReference>